<evidence type="ECO:0000256" key="2">
    <source>
        <dbReference type="ARBA" id="ARBA00022475"/>
    </source>
</evidence>
<dbReference type="PANTHER" id="PTHR30250">
    <property type="entry name" value="PST FAMILY PREDICTED COLANIC ACID TRANSPORTER"/>
    <property type="match status" value="1"/>
</dbReference>
<evidence type="ECO:0000313" key="7">
    <source>
        <dbReference type="EMBL" id="HEN14652.1"/>
    </source>
</evidence>
<dbReference type="PANTHER" id="PTHR30250:SF11">
    <property type="entry name" value="O-ANTIGEN TRANSPORTER-RELATED"/>
    <property type="match status" value="1"/>
</dbReference>
<keyword evidence="5 6" id="KW-0472">Membrane</keyword>
<keyword evidence="3 6" id="KW-0812">Transmembrane</keyword>
<feature type="transmembrane region" description="Helical" evidence="6">
    <location>
        <begin position="78"/>
        <end position="99"/>
    </location>
</feature>
<proteinExistence type="predicted"/>
<feature type="transmembrane region" description="Helical" evidence="6">
    <location>
        <begin position="414"/>
        <end position="434"/>
    </location>
</feature>
<feature type="transmembrane region" description="Helical" evidence="6">
    <location>
        <begin position="378"/>
        <end position="402"/>
    </location>
</feature>
<feature type="transmembrane region" description="Helical" evidence="6">
    <location>
        <begin position="285"/>
        <end position="303"/>
    </location>
</feature>
<keyword evidence="4 6" id="KW-1133">Transmembrane helix</keyword>
<keyword evidence="2" id="KW-1003">Cell membrane</keyword>
<sequence length="440" mass="47283">MMGSTWTLVLMFGLTTGLSRGAALVSVPLLAGWLGLEDLGLFALVQTGAQIFLSLFSLNGATAILREGTGDRRAGLRIFAQFAAITLCIGGCATALTFAVDHSRLHWWTVMVLLGTTEALQNLGTAWLRSRDANGWFVALAVTKATATLLLVGGVGWYGWRLPELFQGLLAIGVMMAALPLLGLGVRWFQEHRRLPAAAGPALSALLAYTLPLIPHAVGQWVINGSGRFVVKAFQGDAAVGLYSLAATAGMVLLLLNSGLGMVLPQEIVRHYEQWKTGVRRRQLIEIYSLVAVLLLGGVFAALELDRRWLHITGCDDPGLPLMVGLIGTGLYCHGLYYIYGNFYFYHRATGQLAVQTLAAAVVNLALTSALTPVWGPLGAAIATLLTYLAYLGFVVFGLRKLEPQILSLVNQDAWLLVGPAMSMGLAGWMLMMFRGWAPA</sequence>
<comment type="caution">
    <text evidence="7">The sequence shown here is derived from an EMBL/GenBank/DDBJ whole genome shotgun (WGS) entry which is preliminary data.</text>
</comment>
<feature type="transmembrane region" description="Helical" evidence="6">
    <location>
        <begin position="105"/>
        <end position="124"/>
    </location>
</feature>
<feature type="transmembrane region" description="Helical" evidence="6">
    <location>
        <begin position="201"/>
        <end position="223"/>
    </location>
</feature>
<reference evidence="7" key="1">
    <citation type="journal article" date="2020" name="mSystems">
        <title>Genome- and Community-Level Interaction Insights into Carbon Utilization and Element Cycling Functions of Hydrothermarchaeota in Hydrothermal Sediment.</title>
        <authorList>
            <person name="Zhou Z."/>
            <person name="Liu Y."/>
            <person name="Xu W."/>
            <person name="Pan J."/>
            <person name="Luo Z.H."/>
            <person name="Li M."/>
        </authorList>
    </citation>
    <scope>NUCLEOTIDE SEQUENCE [LARGE SCALE GENOMIC DNA]</scope>
    <source>
        <strain evidence="7">SpSt-339</strain>
    </source>
</reference>
<feature type="transmembrane region" description="Helical" evidence="6">
    <location>
        <begin position="243"/>
        <end position="264"/>
    </location>
</feature>
<name>A0A7C2NZR3_9PLAN</name>
<protein>
    <submittedName>
        <fullName evidence="7">Uncharacterized protein</fullName>
    </submittedName>
</protein>
<dbReference type="InterPro" id="IPR050833">
    <property type="entry name" value="Poly_Biosynth_Transport"/>
</dbReference>
<comment type="subcellular location">
    <subcellularLocation>
        <location evidence="1">Cell membrane</location>
        <topology evidence="1">Multi-pass membrane protein</topology>
    </subcellularLocation>
</comment>
<gene>
    <name evidence="7" type="ORF">ENQ76_04180</name>
</gene>
<accession>A0A7C2NZR3</accession>
<evidence type="ECO:0000256" key="1">
    <source>
        <dbReference type="ARBA" id="ARBA00004651"/>
    </source>
</evidence>
<feature type="transmembrane region" description="Helical" evidence="6">
    <location>
        <begin position="166"/>
        <end position="189"/>
    </location>
</feature>
<feature type="transmembrane region" description="Helical" evidence="6">
    <location>
        <begin position="136"/>
        <end position="160"/>
    </location>
</feature>
<feature type="transmembrane region" description="Helical" evidence="6">
    <location>
        <begin position="323"/>
        <end position="341"/>
    </location>
</feature>
<feature type="transmembrane region" description="Helical" evidence="6">
    <location>
        <begin position="353"/>
        <end position="372"/>
    </location>
</feature>
<feature type="transmembrane region" description="Helical" evidence="6">
    <location>
        <begin position="39"/>
        <end position="58"/>
    </location>
</feature>
<dbReference type="GO" id="GO:0005886">
    <property type="term" value="C:plasma membrane"/>
    <property type="evidence" value="ECO:0007669"/>
    <property type="project" value="UniProtKB-SubCell"/>
</dbReference>
<organism evidence="7">
    <name type="scientific">Schlesneria paludicola</name>
    <dbReference type="NCBI Taxonomy" id="360056"/>
    <lineage>
        <taxon>Bacteria</taxon>
        <taxon>Pseudomonadati</taxon>
        <taxon>Planctomycetota</taxon>
        <taxon>Planctomycetia</taxon>
        <taxon>Planctomycetales</taxon>
        <taxon>Planctomycetaceae</taxon>
        <taxon>Schlesneria</taxon>
    </lineage>
</organism>
<dbReference type="AlphaFoldDB" id="A0A7C2NZR3"/>
<dbReference type="EMBL" id="DSOK01000125">
    <property type="protein sequence ID" value="HEN14652.1"/>
    <property type="molecule type" value="Genomic_DNA"/>
</dbReference>
<evidence type="ECO:0000256" key="5">
    <source>
        <dbReference type="ARBA" id="ARBA00023136"/>
    </source>
</evidence>
<evidence type="ECO:0000256" key="6">
    <source>
        <dbReference type="SAM" id="Phobius"/>
    </source>
</evidence>
<evidence type="ECO:0000256" key="4">
    <source>
        <dbReference type="ARBA" id="ARBA00022989"/>
    </source>
</evidence>
<evidence type="ECO:0000256" key="3">
    <source>
        <dbReference type="ARBA" id="ARBA00022692"/>
    </source>
</evidence>